<evidence type="ECO:0000313" key="2">
    <source>
        <dbReference type="Proteomes" id="UP000070520"/>
    </source>
</evidence>
<evidence type="ECO:0008006" key="3">
    <source>
        <dbReference type="Google" id="ProtNLM"/>
    </source>
</evidence>
<dbReference type="InterPro" id="IPR010038">
    <property type="entry name" value="MoaD_arc-typ"/>
</dbReference>
<gene>
    <name evidence="1" type="ORF">AKJ42_00930</name>
</gene>
<dbReference type="NCBIfam" id="TIGR01687">
    <property type="entry name" value="moaD_arch"/>
    <property type="match status" value="1"/>
</dbReference>
<proteinExistence type="predicted"/>
<organism evidence="1 2">
    <name type="scientific">candidate division MSBL1 archaeon SCGC-AAA261C02</name>
    <dbReference type="NCBI Taxonomy" id="1698272"/>
    <lineage>
        <taxon>Archaea</taxon>
        <taxon>Methanobacteriati</taxon>
        <taxon>Methanobacteriota</taxon>
        <taxon>candidate division MSBL1</taxon>
    </lineage>
</organism>
<dbReference type="InterPro" id="IPR016155">
    <property type="entry name" value="Mopterin_synth/thiamin_S_b"/>
</dbReference>
<evidence type="ECO:0000313" key="1">
    <source>
        <dbReference type="EMBL" id="KXB00405.1"/>
    </source>
</evidence>
<dbReference type="CDD" id="cd17505">
    <property type="entry name" value="Ubl_SAMP1_like"/>
    <property type="match status" value="1"/>
</dbReference>
<dbReference type="EMBL" id="LHXW01000005">
    <property type="protein sequence ID" value="KXB00405.1"/>
    <property type="molecule type" value="Genomic_DNA"/>
</dbReference>
<accession>A0A133V1W2</accession>
<dbReference type="AlphaFoldDB" id="A0A133V1W2"/>
<dbReference type="InterPro" id="IPR052045">
    <property type="entry name" value="Sulfur_Carrier/Prot_Modifier"/>
</dbReference>
<sequence>MRVKVKLFAIFQELAGKKQVTVSAADVRGLLQKLTTQYGELEGRFFEDSEGRELRGGINIMVNGRNIRFLDGLDTRLKDDDLVAIFPPVGGG</sequence>
<keyword evidence="2" id="KW-1185">Reference proteome</keyword>
<dbReference type="Proteomes" id="UP000070520">
    <property type="component" value="Unassembled WGS sequence"/>
</dbReference>
<dbReference type="SUPFAM" id="SSF54285">
    <property type="entry name" value="MoaD/ThiS"/>
    <property type="match status" value="1"/>
</dbReference>
<dbReference type="PANTHER" id="PTHR38031:SF1">
    <property type="entry name" value="SULFUR CARRIER PROTEIN CYSO"/>
    <property type="match status" value="1"/>
</dbReference>
<dbReference type="InterPro" id="IPR054834">
    <property type="entry name" value="SAMP1_3"/>
</dbReference>
<dbReference type="PANTHER" id="PTHR38031">
    <property type="entry name" value="SULFUR CARRIER PROTEIN SLR0821-RELATED"/>
    <property type="match status" value="1"/>
</dbReference>
<dbReference type="Pfam" id="PF02597">
    <property type="entry name" value="ThiS"/>
    <property type="match status" value="1"/>
</dbReference>
<name>A0A133V1W2_9EURY</name>
<dbReference type="InterPro" id="IPR012675">
    <property type="entry name" value="Beta-grasp_dom_sf"/>
</dbReference>
<comment type="caution">
    <text evidence="1">The sequence shown here is derived from an EMBL/GenBank/DDBJ whole genome shotgun (WGS) entry which is preliminary data.</text>
</comment>
<dbReference type="InterPro" id="IPR003749">
    <property type="entry name" value="ThiS/MoaD-like"/>
</dbReference>
<protein>
    <recommendedName>
        <fullName evidence="3">MoaD family protein</fullName>
    </recommendedName>
</protein>
<dbReference type="NCBIfam" id="NF041918">
    <property type="entry name" value="SAMP1"/>
    <property type="match status" value="1"/>
</dbReference>
<dbReference type="Gene3D" id="3.10.20.30">
    <property type="match status" value="1"/>
</dbReference>
<reference evidence="1 2" key="1">
    <citation type="journal article" date="2016" name="Sci. Rep.">
        <title>Metabolic traits of an uncultured archaeal lineage -MSBL1- from brine pools of the Red Sea.</title>
        <authorList>
            <person name="Mwirichia R."/>
            <person name="Alam I."/>
            <person name="Rashid M."/>
            <person name="Vinu M."/>
            <person name="Ba-Alawi W."/>
            <person name="Anthony Kamau A."/>
            <person name="Kamanda Ngugi D."/>
            <person name="Goker M."/>
            <person name="Klenk H.P."/>
            <person name="Bajic V."/>
            <person name="Stingl U."/>
        </authorList>
    </citation>
    <scope>NUCLEOTIDE SEQUENCE [LARGE SCALE GENOMIC DNA]</scope>
    <source>
        <strain evidence="1">SCGC-AAA261C02</strain>
    </source>
</reference>